<feature type="domain" description="Major facilitator superfamily (MFS) profile" evidence="9">
    <location>
        <begin position="7"/>
        <end position="392"/>
    </location>
</feature>
<evidence type="ECO:0000313" key="10">
    <source>
        <dbReference type="EMBL" id="GGB13695.1"/>
    </source>
</evidence>
<evidence type="ECO:0000256" key="2">
    <source>
        <dbReference type="ARBA" id="ARBA00006236"/>
    </source>
</evidence>
<dbReference type="PANTHER" id="PTHR23502">
    <property type="entry name" value="MAJOR FACILITATOR SUPERFAMILY"/>
    <property type="match status" value="1"/>
</dbReference>
<feature type="transmembrane region" description="Helical" evidence="8">
    <location>
        <begin position="131"/>
        <end position="157"/>
    </location>
</feature>
<keyword evidence="6 8" id="KW-1133">Transmembrane helix</keyword>
<evidence type="ECO:0000256" key="4">
    <source>
        <dbReference type="ARBA" id="ARBA00022475"/>
    </source>
</evidence>
<evidence type="ECO:0000256" key="7">
    <source>
        <dbReference type="ARBA" id="ARBA00023136"/>
    </source>
</evidence>
<evidence type="ECO:0000256" key="3">
    <source>
        <dbReference type="ARBA" id="ARBA00022448"/>
    </source>
</evidence>
<keyword evidence="5 8" id="KW-0812">Transmembrane</keyword>
<comment type="similarity">
    <text evidence="2 8">Belongs to the major facilitator superfamily. Bcr/CmlA family.</text>
</comment>
<evidence type="ECO:0000256" key="1">
    <source>
        <dbReference type="ARBA" id="ARBA00004651"/>
    </source>
</evidence>
<feature type="transmembrane region" description="Helical" evidence="8">
    <location>
        <begin position="73"/>
        <end position="92"/>
    </location>
</feature>
<dbReference type="PANTHER" id="PTHR23502:SF70">
    <property type="entry name" value="BCR_CFLA FAMILY EFFLUX TRANSPORTER"/>
    <property type="match status" value="1"/>
</dbReference>
<sequence>MSFTTKPLPLFMLMVLFSPLAIDIFLPAIPQMTEAFAVPLDWMTQTIPVFLFAFGVGQLVVGPLADRFGRRPTALLGALLYLLGSVVAALSVDFSCLMLARLVQGLAASCLSVAAFAGVRDVYGAERSKSMFSYLNGVICIVPALAPLLGGVLTHYWSWSANFWFMGLYGLLVGLFLLFGLQETQHAAHVAKGRLFSWSRYFSVLRVPAFIYYASLVMLAMAMIIAYVSQSPGRLMVDMQLSSAQYALWFGSNALLNIIAAFVAPSLIKRLGQNQGLWLGAGLMAAAALGLISSQQFAHPLAFMLPIYVCSVGFCLLIAVGAGSALAPFAERAGTAAALLGFIQMTGSASLVALLALSGLSSSEQLAILMALPLLVMAVVAGRAGLLLVSKQ</sequence>
<feature type="transmembrane region" description="Helical" evidence="8">
    <location>
        <begin position="42"/>
        <end position="61"/>
    </location>
</feature>
<dbReference type="InterPro" id="IPR036259">
    <property type="entry name" value="MFS_trans_sf"/>
</dbReference>
<feature type="transmembrane region" description="Helical" evidence="8">
    <location>
        <begin position="246"/>
        <end position="264"/>
    </location>
</feature>
<feature type="transmembrane region" description="Helical" evidence="8">
    <location>
        <begin position="366"/>
        <end position="389"/>
    </location>
</feature>
<keyword evidence="11" id="KW-1185">Reference proteome</keyword>
<name>A0ABQ1I3R7_9ALTE</name>
<dbReference type="PROSITE" id="PS00216">
    <property type="entry name" value="SUGAR_TRANSPORT_1"/>
    <property type="match status" value="1"/>
</dbReference>
<dbReference type="InterPro" id="IPR020846">
    <property type="entry name" value="MFS_dom"/>
</dbReference>
<gene>
    <name evidence="10" type="ORF">GCM10007414_28870</name>
</gene>
<evidence type="ECO:0000313" key="11">
    <source>
        <dbReference type="Proteomes" id="UP000651977"/>
    </source>
</evidence>
<keyword evidence="8" id="KW-0997">Cell inner membrane</keyword>
<feature type="transmembrane region" description="Helical" evidence="8">
    <location>
        <begin position="163"/>
        <end position="181"/>
    </location>
</feature>
<evidence type="ECO:0000259" key="9">
    <source>
        <dbReference type="PROSITE" id="PS50850"/>
    </source>
</evidence>
<feature type="transmembrane region" description="Helical" evidence="8">
    <location>
        <begin position="339"/>
        <end position="360"/>
    </location>
</feature>
<dbReference type="Pfam" id="PF07690">
    <property type="entry name" value="MFS_1"/>
    <property type="match status" value="1"/>
</dbReference>
<dbReference type="InterPro" id="IPR004812">
    <property type="entry name" value="Efflux_drug-R_Bcr/CmlA"/>
</dbReference>
<dbReference type="CDD" id="cd17320">
    <property type="entry name" value="MFS_MdfA_MDR_like"/>
    <property type="match status" value="1"/>
</dbReference>
<evidence type="ECO:0000256" key="6">
    <source>
        <dbReference type="ARBA" id="ARBA00022989"/>
    </source>
</evidence>
<feature type="transmembrane region" description="Helical" evidence="8">
    <location>
        <begin position="7"/>
        <end position="30"/>
    </location>
</feature>
<protein>
    <recommendedName>
        <fullName evidence="8">Bcr/CflA family efflux transporter</fullName>
    </recommendedName>
</protein>
<dbReference type="PROSITE" id="PS50850">
    <property type="entry name" value="MFS"/>
    <property type="match status" value="1"/>
</dbReference>
<dbReference type="RefSeq" id="WP_055733719.1">
    <property type="nucleotide sequence ID" value="NZ_BMDY01000018.1"/>
</dbReference>
<comment type="subcellular location">
    <subcellularLocation>
        <location evidence="8">Cell inner membrane</location>
        <topology evidence="8">Multi-pass membrane protein</topology>
    </subcellularLocation>
    <subcellularLocation>
        <location evidence="1">Cell membrane</location>
        <topology evidence="1">Multi-pass membrane protein</topology>
    </subcellularLocation>
</comment>
<accession>A0ABQ1I3R7</accession>
<dbReference type="Gene3D" id="1.20.1720.10">
    <property type="entry name" value="Multidrug resistance protein D"/>
    <property type="match status" value="1"/>
</dbReference>
<dbReference type="EMBL" id="BMDY01000018">
    <property type="protein sequence ID" value="GGB13695.1"/>
    <property type="molecule type" value="Genomic_DNA"/>
</dbReference>
<dbReference type="NCBIfam" id="TIGR00710">
    <property type="entry name" value="efflux_Bcr_CflA"/>
    <property type="match status" value="1"/>
</dbReference>
<feature type="transmembrane region" description="Helical" evidence="8">
    <location>
        <begin position="98"/>
        <end position="119"/>
    </location>
</feature>
<comment type="caution">
    <text evidence="10">The sequence shown here is derived from an EMBL/GenBank/DDBJ whole genome shotgun (WGS) entry which is preliminary data.</text>
</comment>
<feature type="transmembrane region" description="Helical" evidence="8">
    <location>
        <begin position="276"/>
        <end position="293"/>
    </location>
</feature>
<dbReference type="InterPro" id="IPR005829">
    <property type="entry name" value="Sugar_transporter_CS"/>
</dbReference>
<keyword evidence="4" id="KW-1003">Cell membrane</keyword>
<keyword evidence="7 8" id="KW-0472">Membrane</keyword>
<dbReference type="InterPro" id="IPR011701">
    <property type="entry name" value="MFS"/>
</dbReference>
<proteinExistence type="inferred from homology"/>
<dbReference type="SUPFAM" id="SSF103473">
    <property type="entry name" value="MFS general substrate transporter"/>
    <property type="match status" value="1"/>
</dbReference>
<evidence type="ECO:0000256" key="8">
    <source>
        <dbReference type="RuleBase" id="RU365088"/>
    </source>
</evidence>
<feature type="transmembrane region" description="Helical" evidence="8">
    <location>
        <begin position="305"/>
        <end position="327"/>
    </location>
</feature>
<dbReference type="Proteomes" id="UP000651977">
    <property type="component" value="Unassembled WGS sequence"/>
</dbReference>
<keyword evidence="3 8" id="KW-0813">Transport</keyword>
<reference evidence="11" key="1">
    <citation type="journal article" date="2019" name="Int. J. Syst. Evol. Microbiol.">
        <title>The Global Catalogue of Microorganisms (GCM) 10K type strain sequencing project: providing services to taxonomists for standard genome sequencing and annotation.</title>
        <authorList>
            <consortium name="The Broad Institute Genomics Platform"/>
            <consortium name="The Broad Institute Genome Sequencing Center for Infectious Disease"/>
            <person name="Wu L."/>
            <person name="Ma J."/>
        </authorList>
    </citation>
    <scope>NUCLEOTIDE SEQUENCE [LARGE SCALE GENOMIC DNA]</scope>
    <source>
        <strain evidence="11">CGMCC 1.10131</strain>
    </source>
</reference>
<feature type="transmembrane region" description="Helical" evidence="8">
    <location>
        <begin position="202"/>
        <end position="226"/>
    </location>
</feature>
<organism evidence="10 11">
    <name type="scientific">Agarivorans gilvus</name>
    <dbReference type="NCBI Taxonomy" id="680279"/>
    <lineage>
        <taxon>Bacteria</taxon>
        <taxon>Pseudomonadati</taxon>
        <taxon>Pseudomonadota</taxon>
        <taxon>Gammaproteobacteria</taxon>
        <taxon>Alteromonadales</taxon>
        <taxon>Alteromonadaceae</taxon>
        <taxon>Agarivorans</taxon>
    </lineage>
</organism>
<evidence type="ECO:0000256" key="5">
    <source>
        <dbReference type="ARBA" id="ARBA00022692"/>
    </source>
</evidence>